<dbReference type="Pfam" id="PF13439">
    <property type="entry name" value="Glyco_transf_4"/>
    <property type="match status" value="1"/>
</dbReference>
<dbReference type="Proteomes" id="UP001560573">
    <property type="component" value="Unassembled WGS sequence"/>
</dbReference>
<evidence type="ECO:0000259" key="1">
    <source>
        <dbReference type="Pfam" id="PF00534"/>
    </source>
</evidence>
<organism evidence="3 4">
    <name type="scientific">Danxiaibacter flavus</name>
    <dbReference type="NCBI Taxonomy" id="3049108"/>
    <lineage>
        <taxon>Bacteria</taxon>
        <taxon>Pseudomonadati</taxon>
        <taxon>Bacteroidota</taxon>
        <taxon>Chitinophagia</taxon>
        <taxon>Chitinophagales</taxon>
        <taxon>Chitinophagaceae</taxon>
        <taxon>Danxiaibacter</taxon>
    </lineage>
</organism>
<dbReference type="RefSeq" id="WP_369331193.1">
    <property type="nucleotide sequence ID" value="NZ_JAULBC010000007.1"/>
</dbReference>
<evidence type="ECO:0000313" key="4">
    <source>
        <dbReference type="Proteomes" id="UP001560573"/>
    </source>
</evidence>
<evidence type="ECO:0000313" key="3">
    <source>
        <dbReference type="EMBL" id="MEX6689785.1"/>
    </source>
</evidence>
<dbReference type="PANTHER" id="PTHR45947:SF3">
    <property type="entry name" value="SULFOQUINOVOSYL TRANSFERASE SQD2"/>
    <property type="match status" value="1"/>
</dbReference>
<evidence type="ECO:0000259" key="2">
    <source>
        <dbReference type="Pfam" id="PF13439"/>
    </source>
</evidence>
<dbReference type="Gene3D" id="3.40.50.2000">
    <property type="entry name" value="Glycogen Phosphorylase B"/>
    <property type="match status" value="2"/>
</dbReference>
<dbReference type="InterPro" id="IPR028098">
    <property type="entry name" value="Glyco_trans_4-like_N"/>
</dbReference>
<dbReference type="InterPro" id="IPR050194">
    <property type="entry name" value="Glycosyltransferase_grp1"/>
</dbReference>
<name>A0ABV3ZJT0_9BACT</name>
<dbReference type="SUPFAM" id="SSF53756">
    <property type="entry name" value="UDP-Glycosyltransferase/glycogen phosphorylase"/>
    <property type="match status" value="1"/>
</dbReference>
<dbReference type="Pfam" id="PF00534">
    <property type="entry name" value="Glycos_transf_1"/>
    <property type="match status" value="1"/>
</dbReference>
<keyword evidence="4" id="KW-1185">Reference proteome</keyword>
<reference evidence="3 4" key="1">
    <citation type="submission" date="2023-07" db="EMBL/GenBank/DDBJ databases">
        <authorList>
            <person name="Lian W.-H."/>
        </authorList>
    </citation>
    <scope>NUCLEOTIDE SEQUENCE [LARGE SCALE GENOMIC DNA]</scope>
    <source>
        <strain evidence="3 4">SYSU DXS3180</strain>
    </source>
</reference>
<feature type="domain" description="Glycosyl transferase family 1" evidence="1">
    <location>
        <begin position="212"/>
        <end position="386"/>
    </location>
</feature>
<dbReference type="CDD" id="cd03800">
    <property type="entry name" value="GT4_sucrose_synthase"/>
    <property type="match status" value="1"/>
</dbReference>
<accession>A0ABV3ZJT0</accession>
<dbReference type="InterPro" id="IPR001296">
    <property type="entry name" value="Glyco_trans_1"/>
</dbReference>
<comment type="caution">
    <text evidence="3">The sequence shown here is derived from an EMBL/GenBank/DDBJ whole genome shotgun (WGS) entry which is preliminary data.</text>
</comment>
<sequence>MKKRLAFISDHASPLALLGGVDAGGQNVYVAELAKQLTSLDYEVDIYTRKDNISQQEIVEWQPGIRVIHIKAGPEAYVEKEQLLPHMNEFTHNMVSFIKRNDEDYMLIHANFFMSGWVASALKKELNIPYVITFHALGLVRKMHQKEMDKFPENRADIEKFICRDADHIIAECPQDKDDLVTLYKADPKKISIIPCGFNTSEFHPINKLHARKFLHLEPSEKIILQLGRMVPRKGIDNVIRALGLLSNSIYSVKLVIVGGEGEDVVFTNSPERKRLQQIADEAGISANVVFAGRKNRDVLKYYYAAADIFITTPWYEPFGITPLEAMACGTPVIGSAVGGIKHTVKDGHTGFLVPPNDAKALAEKMELLLNDSLLLESMSYNAIKRVNKRFTWTQVAQMADSAYATICAPQWLPVSEKDEKTDLLETIKQHIRLLRDAILQSMMDIQPKKEIKLSDE</sequence>
<protein>
    <submittedName>
        <fullName evidence="3">Glycosyltransferase family 1 protein</fullName>
    </submittedName>
</protein>
<dbReference type="EMBL" id="JAULBC010000007">
    <property type="protein sequence ID" value="MEX6689785.1"/>
    <property type="molecule type" value="Genomic_DNA"/>
</dbReference>
<gene>
    <name evidence="3" type="ORF">QTN47_19925</name>
</gene>
<proteinExistence type="predicted"/>
<feature type="domain" description="Glycosyltransferase subfamily 4-like N-terminal" evidence="2">
    <location>
        <begin position="24"/>
        <end position="201"/>
    </location>
</feature>
<dbReference type="PANTHER" id="PTHR45947">
    <property type="entry name" value="SULFOQUINOVOSYL TRANSFERASE SQD2"/>
    <property type="match status" value="1"/>
</dbReference>